<dbReference type="Pfam" id="PF13613">
    <property type="entry name" value="HTH_Tnp_4"/>
    <property type="match status" value="1"/>
</dbReference>
<dbReference type="InterPro" id="IPR027805">
    <property type="entry name" value="Transposase_HTH_dom"/>
</dbReference>
<gene>
    <name evidence="5" type="ORF">HPB48_011666</name>
</gene>
<dbReference type="PANTHER" id="PTHR23080:SF141">
    <property type="entry name" value="TRANSPOSASE HELIX-TURN-HELIX DOMAIN-CONTAINING PROTEIN"/>
    <property type="match status" value="1"/>
</dbReference>
<dbReference type="AlphaFoldDB" id="A0A9J6FYL2"/>
<dbReference type="PANTHER" id="PTHR23080">
    <property type="entry name" value="THAP DOMAIN PROTEIN"/>
    <property type="match status" value="1"/>
</dbReference>
<feature type="domain" description="Transposase Helix-turn-helix" evidence="4">
    <location>
        <begin position="107"/>
        <end position="151"/>
    </location>
</feature>
<dbReference type="GO" id="GO:0046872">
    <property type="term" value="F:metal ion binding"/>
    <property type="evidence" value="ECO:0007669"/>
    <property type="project" value="UniProtKB-KW"/>
</dbReference>
<comment type="cofactor">
    <cofactor evidence="1">
        <name>a divalent metal cation</name>
        <dbReference type="ChEBI" id="CHEBI:60240"/>
    </cofactor>
</comment>
<evidence type="ECO:0000313" key="6">
    <source>
        <dbReference type="Proteomes" id="UP000821853"/>
    </source>
</evidence>
<dbReference type="EMBL" id="JABSTR010000004">
    <property type="protein sequence ID" value="KAH9367955.1"/>
    <property type="molecule type" value="Genomic_DNA"/>
</dbReference>
<comment type="caution">
    <text evidence="5">The sequence shown here is derived from an EMBL/GenBank/DDBJ whole genome shotgun (WGS) entry which is preliminary data.</text>
</comment>
<reference evidence="5 6" key="1">
    <citation type="journal article" date="2020" name="Cell">
        <title>Large-Scale Comparative Analyses of Tick Genomes Elucidate Their Genetic Diversity and Vector Capacities.</title>
        <authorList>
            <consortium name="Tick Genome and Microbiome Consortium (TIGMIC)"/>
            <person name="Jia N."/>
            <person name="Wang J."/>
            <person name="Shi W."/>
            <person name="Du L."/>
            <person name="Sun Y."/>
            <person name="Zhan W."/>
            <person name="Jiang J.F."/>
            <person name="Wang Q."/>
            <person name="Zhang B."/>
            <person name="Ji P."/>
            <person name="Bell-Sakyi L."/>
            <person name="Cui X.M."/>
            <person name="Yuan T.T."/>
            <person name="Jiang B.G."/>
            <person name="Yang W.F."/>
            <person name="Lam T.T."/>
            <person name="Chang Q.C."/>
            <person name="Ding S.J."/>
            <person name="Wang X.J."/>
            <person name="Zhu J.G."/>
            <person name="Ruan X.D."/>
            <person name="Zhao L."/>
            <person name="Wei J.T."/>
            <person name="Ye R.Z."/>
            <person name="Que T.C."/>
            <person name="Du C.H."/>
            <person name="Zhou Y.H."/>
            <person name="Cheng J.X."/>
            <person name="Dai P.F."/>
            <person name="Guo W.B."/>
            <person name="Han X.H."/>
            <person name="Huang E.J."/>
            <person name="Li L.F."/>
            <person name="Wei W."/>
            <person name="Gao Y.C."/>
            <person name="Liu J.Z."/>
            <person name="Shao H.Z."/>
            <person name="Wang X."/>
            <person name="Wang C.C."/>
            <person name="Yang T.C."/>
            <person name="Huo Q.B."/>
            <person name="Li W."/>
            <person name="Chen H.Y."/>
            <person name="Chen S.E."/>
            <person name="Zhou L.G."/>
            <person name="Ni X.B."/>
            <person name="Tian J.H."/>
            <person name="Sheng Y."/>
            <person name="Liu T."/>
            <person name="Pan Y.S."/>
            <person name="Xia L.Y."/>
            <person name="Li J."/>
            <person name="Zhao F."/>
            <person name="Cao W.C."/>
        </authorList>
    </citation>
    <scope>NUCLEOTIDE SEQUENCE [LARGE SCALE GENOMIC DNA]</scope>
    <source>
        <strain evidence="5">HaeL-2018</strain>
    </source>
</reference>
<evidence type="ECO:0000313" key="5">
    <source>
        <dbReference type="EMBL" id="KAH9367955.1"/>
    </source>
</evidence>
<proteinExistence type="predicted"/>
<evidence type="ECO:0000256" key="1">
    <source>
        <dbReference type="ARBA" id="ARBA00001968"/>
    </source>
</evidence>
<dbReference type="OrthoDB" id="7782839at2759"/>
<keyword evidence="6" id="KW-1185">Reference proteome</keyword>
<evidence type="ECO:0000256" key="2">
    <source>
        <dbReference type="ARBA" id="ARBA00022723"/>
    </source>
</evidence>
<keyword evidence="2" id="KW-0479">Metal-binding</keyword>
<dbReference type="Pfam" id="PF13359">
    <property type="entry name" value="DDE_Tnp_4"/>
    <property type="match status" value="1"/>
</dbReference>
<evidence type="ECO:0000259" key="4">
    <source>
        <dbReference type="Pfam" id="PF13613"/>
    </source>
</evidence>
<feature type="domain" description="DDE Tnp4" evidence="3">
    <location>
        <begin position="182"/>
        <end position="341"/>
    </location>
</feature>
<evidence type="ECO:0000259" key="3">
    <source>
        <dbReference type="Pfam" id="PF13359"/>
    </source>
</evidence>
<organism evidence="5 6">
    <name type="scientific">Haemaphysalis longicornis</name>
    <name type="common">Bush tick</name>
    <dbReference type="NCBI Taxonomy" id="44386"/>
    <lineage>
        <taxon>Eukaryota</taxon>
        <taxon>Metazoa</taxon>
        <taxon>Ecdysozoa</taxon>
        <taxon>Arthropoda</taxon>
        <taxon>Chelicerata</taxon>
        <taxon>Arachnida</taxon>
        <taxon>Acari</taxon>
        <taxon>Parasitiformes</taxon>
        <taxon>Ixodida</taxon>
        <taxon>Ixodoidea</taxon>
        <taxon>Ixodidae</taxon>
        <taxon>Haemaphysalinae</taxon>
        <taxon>Haemaphysalis</taxon>
    </lineage>
</organism>
<sequence length="353" mass="38920">MSTDCFATADIGVQAGTAKETKATQVAVRLTREKTVQVGLPLPNRPTEDKAVLVNTEVFIPKFVDNLNDRNVRYFTGLPSLKFLKALALCYQNTQPVSARRHFNCVERIVLVLMKLRHNYNNALLTALFNCSVSSCTIMAAQAIPVLAEIFRPLVYLPPREETTKSTPKFFKELSNVRVIIGCMQIPLSQPDSLSAAFHSHSVDRKELTAKYLIAVTTSGLIAHVSRGYGGRTSDGEVFERSGLIELLDAGSDAIMADPSFAIDELCEGRDIEVVRPTRRIYPKRREGDAPTQTYQILSTRVHVERVAHVVKQFKILSAGVPQTMVGGLDEIMIVAAGIANLSDPMIGPQFFV</sequence>
<dbReference type="OMA" id="FNCVERI"/>
<dbReference type="InterPro" id="IPR027806">
    <property type="entry name" value="HARBI1_dom"/>
</dbReference>
<dbReference type="Proteomes" id="UP000821853">
    <property type="component" value="Chromosome 2"/>
</dbReference>
<name>A0A9J6FYL2_HAELO</name>
<evidence type="ECO:0008006" key="7">
    <source>
        <dbReference type="Google" id="ProtNLM"/>
    </source>
</evidence>
<dbReference type="VEuPathDB" id="VectorBase:HLOH_042781"/>
<protein>
    <recommendedName>
        <fullName evidence="7">DDE Tnp4 domain-containing protein</fullName>
    </recommendedName>
</protein>
<accession>A0A9J6FYL2</accession>